<dbReference type="EMBL" id="CP136896">
    <property type="protein sequence ID" value="WOL12784.1"/>
    <property type="molecule type" value="Genomic_DNA"/>
</dbReference>
<evidence type="ECO:0000256" key="1">
    <source>
        <dbReference type="SAM" id="MobiDB-lite"/>
    </source>
</evidence>
<sequence>MVSKVEVSSLRRQESMKRSSKPENEVKGKQEVVRLQKVCKFKRSSFSEEEDATSTAILLLACVSQFVVAFPD</sequence>
<dbReference type="PANTHER" id="PTHR38398:SF1">
    <property type="entry name" value="EXPRESSED PROTEIN"/>
    <property type="match status" value="1"/>
</dbReference>
<feature type="region of interest" description="Disordered" evidence="1">
    <location>
        <begin position="1"/>
        <end position="28"/>
    </location>
</feature>
<dbReference type="PANTHER" id="PTHR38398">
    <property type="entry name" value="EXPRESSED PROTEIN"/>
    <property type="match status" value="1"/>
</dbReference>
<evidence type="ECO:0000313" key="3">
    <source>
        <dbReference type="Proteomes" id="UP001327560"/>
    </source>
</evidence>
<organism evidence="2 3">
    <name type="scientific">Canna indica</name>
    <name type="common">Indian-shot</name>
    <dbReference type="NCBI Taxonomy" id="4628"/>
    <lineage>
        <taxon>Eukaryota</taxon>
        <taxon>Viridiplantae</taxon>
        <taxon>Streptophyta</taxon>
        <taxon>Embryophyta</taxon>
        <taxon>Tracheophyta</taxon>
        <taxon>Spermatophyta</taxon>
        <taxon>Magnoliopsida</taxon>
        <taxon>Liliopsida</taxon>
        <taxon>Zingiberales</taxon>
        <taxon>Cannaceae</taxon>
        <taxon>Canna</taxon>
    </lineage>
</organism>
<accession>A0AAQ3KQW1</accession>
<evidence type="ECO:0000313" key="2">
    <source>
        <dbReference type="EMBL" id="WOL12784.1"/>
    </source>
</evidence>
<gene>
    <name evidence="2" type="ORF">Cni_G21552</name>
</gene>
<keyword evidence="3" id="KW-1185">Reference proteome</keyword>
<proteinExistence type="predicted"/>
<dbReference type="Proteomes" id="UP001327560">
    <property type="component" value="Chromosome 7"/>
</dbReference>
<reference evidence="2 3" key="1">
    <citation type="submission" date="2023-10" db="EMBL/GenBank/DDBJ databases">
        <title>Chromosome-scale genome assembly provides insights into flower coloration mechanisms of Canna indica.</title>
        <authorList>
            <person name="Li C."/>
        </authorList>
    </citation>
    <scope>NUCLEOTIDE SEQUENCE [LARGE SCALE GENOMIC DNA]</scope>
    <source>
        <tissue evidence="2">Flower</tissue>
    </source>
</reference>
<dbReference type="AlphaFoldDB" id="A0AAQ3KQW1"/>
<protein>
    <submittedName>
        <fullName evidence="2">Uncharacterized protein</fullName>
    </submittedName>
</protein>
<name>A0AAQ3KQW1_9LILI</name>
<feature type="compositionally biased region" description="Basic and acidic residues" evidence="1">
    <location>
        <begin position="9"/>
        <end position="28"/>
    </location>
</feature>